<protein>
    <submittedName>
        <fullName evidence="2">Similar to ThiJ/PfpI family protein</fullName>
    </submittedName>
</protein>
<dbReference type="AlphaFoldDB" id="E4ZWN2"/>
<dbReference type="VEuPathDB" id="FungiDB:LEMA_P031600.1"/>
<dbReference type="EMBL" id="FP929127">
    <property type="protein sequence ID" value="CBX96008.1"/>
    <property type="molecule type" value="Genomic_DNA"/>
</dbReference>
<dbReference type="PANTHER" id="PTHR43130:SF3">
    <property type="entry name" value="HTH-TYPE TRANSCRIPTIONAL REGULATOR RV1931C"/>
    <property type="match status" value="1"/>
</dbReference>
<keyword evidence="3" id="KW-1185">Reference proteome</keyword>
<dbReference type="PANTHER" id="PTHR43130">
    <property type="entry name" value="ARAC-FAMILY TRANSCRIPTIONAL REGULATOR"/>
    <property type="match status" value="1"/>
</dbReference>
<organism evidence="3">
    <name type="scientific">Leptosphaeria maculans (strain JN3 / isolate v23.1.3 / race Av1-4-5-6-7-8)</name>
    <name type="common">Blackleg fungus</name>
    <name type="synonym">Phoma lingam</name>
    <dbReference type="NCBI Taxonomy" id="985895"/>
    <lineage>
        <taxon>Eukaryota</taxon>
        <taxon>Fungi</taxon>
        <taxon>Dikarya</taxon>
        <taxon>Ascomycota</taxon>
        <taxon>Pezizomycotina</taxon>
        <taxon>Dothideomycetes</taxon>
        <taxon>Pleosporomycetidae</taxon>
        <taxon>Pleosporales</taxon>
        <taxon>Pleosporineae</taxon>
        <taxon>Leptosphaeriaceae</taxon>
        <taxon>Plenodomus</taxon>
        <taxon>Plenodomus lingam/Leptosphaeria maculans species complex</taxon>
    </lineage>
</organism>
<dbReference type="OMA" id="HYTIIPE"/>
<dbReference type="RefSeq" id="XP_003839487.1">
    <property type="nucleotide sequence ID" value="XM_003839439.1"/>
</dbReference>
<dbReference type="HOGENOM" id="CLU_000445_44_1_1"/>
<gene>
    <name evidence="2" type="ORF">LEMA_P031600.1</name>
</gene>
<dbReference type="SUPFAM" id="SSF52317">
    <property type="entry name" value="Class I glutamine amidotransferase-like"/>
    <property type="match status" value="1"/>
</dbReference>
<feature type="domain" description="DJ-1/PfpI" evidence="1">
    <location>
        <begin position="5"/>
        <end position="153"/>
    </location>
</feature>
<dbReference type="InParanoid" id="E4ZWN2"/>
<dbReference type="GeneID" id="13281295"/>
<dbReference type="STRING" id="985895.E4ZWN2"/>
<evidence type="ECO:0000313" key="3">
    <source>
        <dbReference type="Proteomes" id="UP000002668"/>
    </source>
</evidence>
<dbReference type="OrthoDB" id="543156at2759"/>
<dbReference type="Gene3D" id="3.40.50.880">
    <property type="match status" value="1"/>
</dbReference>
<accession>E4ZWN2</accession>
<sequence>MAPIRVAIYLFPKGDVLDFTGPAEVFSAPPRDFSGEPPFQVTTFSHWNPVSSACAALTYVPQATFQEVASKIEEYDILVIPGSGEDTLEALIASPEGKELTAMLQKFAATPPRPEVGKRVLQSVCTGAILLAAAGVLKERKCTTHHLSFNKLREIADKAAGGPSNIQIMEELRWVDGGLNDKGVRIVHAAGVSSGIDVTVWTVGHFVGPEHQKWASEFVEFEQRDAAWGK</sequence>
<reference evidence="3" key="1">
    <citation type="journal article" date="2011" name="Nat. Commun.">
        <title>Effector diversification within compartments of the Leptosphaeria maculans genome affected by Repeat-Induced Point mutations.</title>
        <authorList>
            <person name="Rouxel T."/>
            <person name="Grandaubert J."/>
            <person name="Hane J.K."/>
            <person name="Hoede C."/>
            <person name="van de Wouw A.P."/>
            <person name="Couloux A."/>
            <person name="Dominguez V."/>
            <person name="Anthouard V."/>
            <person name="Bally P."/>
            <person name="Bourras S."/>
            <person name="Cozijnsen A.J."/>
            <person name="Ciuffetti L.M."/>
            <person name="Degrave A."/>
            <person name="Dilmaghani A."/>
            <person name="Duret L."/>
            <person name="Fudal I."/>
            <person name="Goodwin S.B."/>
            <person name="Gout L."/>
            <person name="Glaser N."/>
            <person name="Linglin J."/>
            <person name="Kema G.H.J."/>
            <person name="Lapalu N."/>
            <person name="Lawrence C.B."/>
            <person name="May K."/>
            <person name="Meyer M."/>
            <person name="Ollivier B."/>
            <person name="Poulain J."/>
            <person name="Schoch C.L."/>
            <person name="Simon A."/>
            <person name="Spatafora J.W."/>
            <person name="Stachowiak A."/>
            <person name="Turgeon B.G."/>
            <person name="Tyler B.M."/>
            <person name="Vincent D."/>
            <person name="Weissenbach J."/>
            <person name="Amselem J."/>
            <person name="Quesneville H."/>
            <person name="Oliver R.P."/>
            <person name="Wincker P."/>
            <person name="Balesdent M.-H."/>
            <person name="Howlett B.J."/>
        </authorList>
    </citation>
    <scope>NUCLEOTIDE SEQUENCE [LARGE SCALE GENOMIC DNA]</scope>
    <source>
        <strain evidence="3">JN3 / isolate v23.1.3 / race Av1-4-5-6-7-8</strain>
    </source>
</reference>
<evidence type="ECO:0000259" key="1">
    <source>
        <dbReference type="Pfam" id="PF01965"/>
    </source>
</evidence>
<dbReference type="InterPro" id="IPR002818">
    <property type="entry name" value="DJ-1/PfpI"/>
</dbReference>
<dbReference type="eggNOG" id="ENOG502S8W8">
    <property type="taxonomic scope" value="Eukaryota"/>
</dbReference>
<dbReference type="Proteomes" id="UP000002668">
    <property type="component" value="Genome"/>
</dbReference>
<dbReference type="Pfam" id="PF01965">
    <property type="entry name" value="DJ-1_PfpI"/>
    <property type="match status" value="1"/>
</dbReference>
<proteinExistence type="predicted"/>
<dbReference type="InterPro" id="IPR029062">
    <property type="entry name" value="Class_I_gatase-like"/>
</dbReference>
<name>E4ZWN2_LEPMJ</name>
<dbReference type="InterPro" id="IPR052158">
    <property type="entry name" value="INH-QAR"/>
</dbReference>
<evidence type="ECO:0000313" key="2">
    <source>
        <dbReference type="EMBL" id="CBX96008.1"/>
    </source>
</evidence>